<accession>U4L1F7</accession>
<proteinExistence type="predicted"/>
<reference evidence="2 3" key="1">
    <citation type="journal article" date="2013" name="PLoS Genet.">
        <title>The genome and development-dependent transcriptomes of Pyronema confluens: a window into fungal evolution.</title>
        <authorList>
            <person name="Traeger S."/>
            <person name="Altegoer F."/>
            <person name="Freitag M."/>
            <person name="Gabaldon T."/>
            <person name="Kempken F."/>
            <person name="Kumar A."/>
            <person name="Marcet-Houben M."/>
            <person name="Poggeler S."/>
            <person name="Stajich J.E."/>
            <person name="Nowrousian M."/>
        </authorList>
    </citation>
    <scope>NUCLEOTIDE SEQUENCE [LARGE SCALE GENOMIC DNA]</scope>
    <source>
        <strain evidence="3">CBS 100304</strain>
        <tissue evidence="2">Vegetative mycelium</tissue>
    </source>
</reference>
<organism evidence="2 3">
    <name type="scientific">Pyronema omphalodes (strain CBS 100304)</name>
    <name type="common">Pyronema confluens</name>
    <dbReference type="NCBI Taxonomy" id="1076935"/>
    <lineage>
        <taxon>Eukaryota</taxon>
        <taxon>Fungi</taxon>
        <taxon>Dikarya</taxon>
        <taxon>Ascomycota</taxon>
        <taxon>Pezizomycotina</taxon>
        <taxon>Pezizomycetes</taxon>
        <taxon>Pezizales</taxon>
        <taxon>Pyronemataceae</taxon>
        <taxon>Pyronema</taxon>
    </lineage>
</organism>
<name>U4L1F7_PYROM</name>
<feature type="compositionally biased region" description="Polar residues" evidence="1">
    <location>
        <begin position="14"/>
        <end position="26"/>
    </location>
</feature>
<dbReference type="Proteomes" id="UP000018144">
    <property type="component" value="Unassembled WGS sequence"/>
</dbReference>
<evidence type="ECO:0000313" key="2">
    <source>
        <dbReference type="EMBL" id="CCX05924.1"/>
    </source>
</evidence>
<evidence type="ECO:0000313" key="3">
    <source>
        <dbReference type="Proteomes" id="UP000018144"/>
    </source>
</evidence>
<protein>
    <submittedName>
        <fullName evidence="2">Uncharacterized protein</fullName>
    </submittedName>
</protein>
<dbReference type="EMBL" id="HF935277">
    <property type="protein sequence ID" value="CCX05924.1"/>
    <property type="molecule type" value="Genomic_DNA"/>
</dbReference>
<feature type="region of interest" description="Disordered" evidence="1">
    <location>
        <begin position="1"/>
        <end position="26"/>
    </location>
</feature>
<keyword evidence="3" id="KW-1185">Reference proteome</keyword>
<evidence type="ECO:0000256" key="1">
    <source>
        <dbReference type="SAM" id="MobiDB-lite"/>
    </source>
</evidence>
<gene>
    <name evidence="2" type="ORF">PCON_05511</name>
</gene>
<sequence length="39" mass="4367">MSYTEGSNRVGPTKNRQGNQSQQVTYTLINKAKSSHLEI</sequence>
<dbReference type="AlphaFoldDB" id="U4L1F7"/>